<name>A0ACC1HXU3_9FUNG</name>
<gene>
    <name evidence="1" type="ORF">EV182_000782</name>
</gene>
<accession>A0ACC1HXU3</accession>
<evidence type="ECO:0000313" key="2">
    <source>
        <dbReference type="Proteomes" id="UP001145114"/>
    </source>
</evidence>
<organism evidence="1 2">
    <name type="scientific">Spiromyces aspiralis</name>
    <dbReference type="NCBI Taxonomy" id="68401"/>
    <lineage>
        <taxon>Eukaryota</taxon>
        <taxon>Fungi</taxon>
        <taxon>Fungi incertae sedis</taxon>
        <taxon>Zoopagomycota</taxon>
        <taxon>Kickxellomycotina</taxon>
        <taxon>Kickxellomycetes</taxon>
        <taxon>Kickxellales</taxon>
        <taxon>Kickxellaceae</taxon>
        <taxon>Spiromyces</taxon>
    </lineage>
</organism>
<proteinExistence type="predicted"/>
<sequence length="196" mass="21806">MKSNLVKLQSSDGTILEVPQEVIEQSKLVKSMLADCDGSPNEGRCNDGNLLARRLVDHAIVIPVPNVNGPVLARVIDYCKHHLNDKEKRGLASALRAASSKPSDEEEDAAIRETIENITEWDQEFLKVDQGTLFDLILAANYLDIQPLLNSACYMVANMMKGKSVGEIRKTFNVKCDFTPEEEAMVIADNQWCEDI</sequence>
<evidence type="ECO:0000313" key="1">
    <source>
        <dbReference type="EMBL" id="KAJ1680052.1"/>
    </source>
</evidence>
<dbReference type="Proteomes" id="UP001145114">
    <property type="component" value="Unassembled WGS sequence"/>
</dbReference>
<dbReference type="EMBL" id="JAMZIH010000063">
    <property type="protein sequence ID" value="KAJ1680052.1"/>
    <property type="molecule type" value="Genomic_DNA"/>
</dbReference>
<reference evidence="1" key="1">
    <citation type="submission" date="2022-06" db="EMBL/GenBank/DDBJ databases">
        <title>Phylogenomic reconstructions and comparative analyses of Kickxellomycotina fungi.</title>
        <authorList>
            <person name="Reynolds N.K."/>
            <person name="Stajich J.E."/>
            <person name="Barry K."/>
            <person name="Grigoriev I.V."/>
            <person name="Crous P."/>
            <person name="Smith M.E."/>
        </authorList>
    </citation>
    <scope>NUCLEOTIDE SEQUENCE</scope>
    <source>
        <strain evidence="1">RSA 2271</strain>
    </source>
</reference>
<protein>
    <submittedName>
        <fullName evidence="1">Uncharacterized protein</fullName>
    </submittedName>
</protein>
<comment type="caution">
    <text evidence="1">The sequence shown here is derived from an EMBL/GenBank/DDBJ whole genome shotgun (WGS) entry which is preliminary data.</text>
</comment>
<keyword evidence="2" id="KW-1185">Reference proteome</keyword>